<sequence>MPWKKQKFARLIVNKKLDSSSKDMKAGEEEDQSDIEVISKTLEKLKPSPLLEATTLLEPAVVEPIVTEIPIVLEVIIPKASQASTPVGQPTSSKATATTNLHREHKAFGEGSGQSSQLVMSRVGPHRATGASGIPIPRP</sequence>
<name>A0A540MYY0_MALBA</name>
<feature type="compositionally biased region" description="Polar residues" evidence="1">
    <location>
        <begin position="82"/>
        <end position="100"/>
    </location>
</feature>
<accession>A0A540MYY0</accession>
<evidence type="ECO:0000256" key="1">
    <source>
        <dbReference type="SAM" id="MobiDB-lite"/>
    </source>
</evidence>
<organism evidence="2 3">
    <name type="scientific">Malus baccata</name>
    <name type="common">Siberian crab apple</name>
    <name type="synonym">Pyrus baccata</name>
    <dbReference type="NCBI Taxonomy" id="106549"/>
    <lineage>
        <taxon>Eukaryota</taxon>
        <taxon>Viridiplantae</taxon>
        <taxon>Streptophyta</taxon>
        <taxon>Embryophyta</taxon>
        <taxon>Tracheophyta</taxon>
        <taxon>Spermatophyta</taxon>
        <taxon>Magnoliopsida</taxon>
        <taxon>eudicotyledons</taxon>
        <taxon>Gunneridae</taxon>
        <taxon>Pentapetalae</taxon>
        <taxon>rosids</taxon>
        <taxon>fabids</taxon>
        <taxon>Rosales</taxon>
        <taxon>Rosaceae</taxon>
        <taxon>Amygdaloideae</taxon>
        <taxon>Maleae</taxon>
        <taxon>Malus</taxon>
    </lineage>
</organism>
<feature type="region of interest" description="Disordered" evidence="1">
    <location>
        <begin position="82"/>
        <end position="139"/>
    </location>
</feature>
<gene>
    <name evidence="2" type="ORF">C1H46_010355</name>
</gene>
<comment type="caution">
    <text evidence="2">The sequence shown here is derived from an EMBL/GenBank/DDBJ whole genome shotgun (WGS) entry which is preliminary data.</text>
</comment>
<keyword evidence="3" id="KW-1185">Reference proteome</keyword>
<proteinExistence type="predicted"/>
<evidence type="ECO:0000313" key="3">
    <source>
        <dbReference type="Proteomes" id="UP000315295"/>
    </source>
</evidence>
<evidence type="ECO:0000313" key="2">
    <source>
        <dbReference type="EMBL" id="TQE03984.1"/>
    </source>
</evidence>
<protein>
    <submittedName>
        <fullName evidence="2">Uncharacterized protein</fullName>
    </submittedName>
</protein>
<reference evidence="2 3" key="1">
    <citation type="journal article" date="2019" name="G3 (Bethesda)">
        <title>Sequencing of a Wild Apple (Malus baccata) Genome Unravels the Differences Between Cultivated and Wild Apple Species Regarding Disease Resistance and Cold Tolerance.</title>
        <authorList>
            <person name="Chen X."/>
        </authorList>
    </citation>
    <scope>NUCLEOTIDE SEQUENCE [LARGE SCALE GENOMIC DNA]</scope>
    <source>
        <strain evidence="3">cv. Shandingzi</strain>
        <tissue evidence="2">Leaves</tissue>
    </source>
</reference>
<dbReference type="AlphaFoldDB" id="A0A540MYY0"/>
<dbReference type="EMBL" id="VIEB01000147">
    <property type="protein sequence ID" value="TQE03984.1"/>
    <property type="molecule type" value="Genomic_DNA"/>
</dbReference>
<dbReference type="Proteomes" id="UP000315295">
    <property type="component" value="Unassembled WGS sequence"/>
</dbReference>